<dbReference type="PANTHER" id="PTHR34108">
    <property type="entry name" value="SEPTUM SITE-DETERMINING PROTEIN MINC"/>
    <property type="match status" value="1"/>
</dbReference>
<dbReference type="Gene3D" id="3.30.70.260">
    <property type="match status" value="1"/>
</dbReference>
<evidence type="ECO:0000313" key="9">
    <source>
        <dbReference type="EMBL" id="QCI23567.1"/>
    </source>
</evidence>
<keyword evidence="3 6" id="KW-0717">Septation</keyword>
<evidence type="ECO:0000256" key="5">
    <source>
        <dbReference type="ARBA" id="ARBA00025606"/>
    </source>
</evidence>
<evidence type="ECO:0000313" key="10">
    <source>
        <dbReference type="Proteomes" id="UP000298566"/>
    </source>
</evidence>
<dbReference type="AlphaFoldDB" id="A0A4D6Y314"/>
<dbReference type="InterPro" id="IPR007874">
    <property type="entry name" value="MinC_N"/>
</dbReference>
<dbReference type="GO" id="GO:0051302">
    <property type="term" value="P:regulation of cell division"/>
    <property type="evidence" value="ECO:0007669"/>
    <property type="project" value="InterPro"/>
</dbReference>
<dbReference type="NCBIfam" id="TIGR01222">
    <property type="entry name" value="minC"/>
    <property type="match status" value="1"/>
</dbReference>
<dbReference type="InterPro" id="IPR036145">
    <property type="entry name" value="MinC_C_sf"/>
</dbReference>
<organism evidence="9 10">
    <name type="scientific">Buchnera aphidicola subsp. Melaphis rhois</name>
    <dbReference type="NCBI Taxonomy" id="118103"/>
    <lineage>
        <taxon>Bacteria</taxon>
        <taxon>Pseudomonadati</taxon>
        <taxon>Pseudomonadota</taxon>
        <taxon>Gammaproteobacteria</taxon>
        <taxon>Enterobacterales</taxon>
        <taxon>Erwiniaceae</taxon>
        <taxon>Buchnera</taxon>
    </lineage>
</organism>
<proteinExistence type="inferred from homology"/>
<dbReference type="OrthoDB" id="9794530at2"/>
<keyword evidence="4 6" id="KW-0131">Cell cycle</keyword>
<dbReference type="GO" id="GO:0000902">
    <property type="term" value="P:cell morphogenesis"/>
    <property type="evidence" value="ECO:0007669"/>
    <property type="project" value="InterPro"/>
</dbReference>
<evidence type="ECO:0000256" key="2">
    <source>
        <dbReference type="ARBA" id="ARBA00022618"/>
    </source>
</evidence>
<dbReference type="GO" id="GO:1901891">
    <property type="term" value="P:regulation of cell septum assembly"/>
    <property type="evidence" value="ECO:0007669"/>
    <property type="project" value="InterPro"/>
</dbReference>
<dbReference type="InterPro" id="IPR013033">
    <property type="entry name" value="MinC"/>
</dbReference>
<evidence type="ECO:0000256" key="1">
    <source>
        <dbReference type="ARBA" id="ARBA00006291"/>
    </source>
</evidence>
<accession>A0A4D6Y314</accession>
<dbReference type="PANTHER" id="PTHR34108:SF1">
    <property type="entry name" value="SEPTUM SITE-DETERMINING PROTEIN MINC"/>
    <property type="match status" value="1"/>
</dbReference>
<evidence type="ECO:0000256" key="3">
    <source>
        <dbReference type="ARBA" id="ARBA00023210"/>
    </source>
</evidence>
<keyword evidence="2 6" id="KW-0132">Cell division</keyword>
<dbReference type="GO" id="GO:0000917">
    <property type="term" value="P:division septum assembly"/>
    <property type="evidence" value="ECO:0007669"/>
    <property type="project" value="UniProtKB-KW"/>
</dbReference>
<comment type="similarity">
    <text evidence="1 6">Belongs to the MinC family.</text>
</comment>
<dbReference type="Proteomes" id="UP000298566">
    <property type="component" value="Chromosome"/>
</dbReference>
<dbReference type="SUPFAM" id="SSF63848">
    <property type="entry name" value="Cell-division inhibitor MinC, C-terminal domain"/>
    <property type="match status" value="1"/>
</dbReference>
<dbReference type="EMBL" id="CP033004">
    <property type="protein sequence ID" value="QCI23567.1"/>
    <property type="molecule type" value="Genomic_DNA"/>
</dbReference>
<evidence type="ECO:0000259" key="7">
    <source>
        <dbReference type="Pfam" id="PF03775"/>
    </source>
</evidence>
<feature type="domain" description="Septum formation inhibitor MinC N-terminal" evidence="8">
    <location>
        <begin position="6"/>
        <end position="73"/>
    </location>
</feature>
<dbReference type="HAMAP" id="MF_00267">
    <property type="entry name" value="MinC"/>
    <property type="match status" value="1"/>
</dbReference>
<comment type="subunit">
    <text evidence="6">Interacts with MinD and FtsZ.</text>
</comment>
<protein>
    <recommendedName>
        <fullName evidence="6">Probable septum site-determining protein MinC</fullName>
    </recommendedName>
</protein>
<dbReference type="InterPro" id="IPR005526">
    <property type="entry name" value="Septum_form_inhib_MinC_C"/>
</dbReference>
<reference evidence="9 10" key="1">
    <citation type="submission" date="2018-10" db="EMBL/GenBank/DDBJ databases">
        <title>Comparative functional genomics of the obligate endosymbiont Buchnera aphidicola.</title>
        <authorList>
            <person name="Chong R.A."/>
        </authorList>
    </citation>
    <scope>NUCLEOTIDE SEQUENCE [LARGE SCALE GENOMIC DNA]</scope>
    <source>
        <strain evidence="9 10">Mrh</strain>
    </source>
</reference>
<gene>
    <name evidence="6 9" type="primary">minC</name>
    <name evidence="9" type="ORF">D9V73_01560</name>
</gene>
<feature type="domain" description="Septum formation inhibitor MinC C-terminal" evidence="7">
    <location>
        <begin position="129"/>
        <end position="228"/>
    </location>
</feature>
<evidence type="ECO:0000259" key="8">
    <source>
        <dbReference type="Pfam" id="PF05209"/>
    </source>
</evidence>
<dbReference type="Gene3D" id="2.160.20.70">
    <property type="match status" value="1"/>
</dbReference>
<evidence type="ECO:0000256" key="6">
    <source>
        <dbReference type="HAMAP-Rule" id="MF_00267"/>
    </source>
</evidence>
<sequence>MKIFPIELKESVFKILVLYLKTDSISVICKELNKKFNMSPNFFKDLPIVIDIKKLSNINNWNNIIKLIISFNFHIIGVSGCYNNVLKNIIIKSGLLVLSEETKSFSFLNKYRFNNVSVISKNNKKTKIIDFPIRSGQKIYANNSDIIVTNNVNSGAEIIADGNVHIYGSMRGRVLAGAKGDITCQIFCMKFFAELISISGEYLLSDQISPDCIGNSVKIYIKNKKLNILKLN</sequence>
<name>A0A4D6Y314_BUCMH</name>
<dbReference type="Pfam" id="PF05209">
    <property type="entry name" value="MinC_N"/>
    <property type="match status" value="1"/>
</dbReference>
<dbReference type="InterPro" id="IPR016098">
    <property type="entry name" value="CAP/MinC_C"/>
</dbReference>
<evidence type="ECO:0000256" key="4">
    <source>
        <dbReference type="ARBA" id="ARBA00023306"/>
    </source>
</evidence>
<comment type="function">
    <text evidence="5 6">Cell division inhibitor that blocks the formation of polar Z ring septums. Rapidly oscillates between the poles of the cell to destabilize FtsZ filaments that have formed before they mature into polar Z rings. Prevents FtsZ polymerization.</text>
</comment>
<dbReference type="Pfam" id="PF03775">
    <property type="entry name" value="MinC_C"/>
    <property type="match status" value="1"/>
</dbReference>